<keyword evidence="2" id="KW-1185">Reference proteome</keyword>
<sequence>MENIPIKHEKHDSEGKWYSKPGSFLEVEQNFNRIVTSRFLQVRDMCIFPGLKWIVENHEPIIRPLLAPEIFHRTILHLMTGDLSDTALLFQRFGAVNKNTKVDAHYAAENRLCFSCVNLAPTGSRWICGSWCVAVAGYSEPEPDLVYCVAESLVEETEFEDLKVWSAPDSYPWTCHIYQIKSDALHFIGLRQSKEDSDWKPKRVRDDPHFHCNHRSLNPLYEGVVVKYDAETIKDFLEMKLSNYVMDEEEEQSPETVSHLERLKKKKKNNHLHKQEEHWITTQVEKKIGHFLHFLPSKYIGLVVVLTGFKNIDHREAVNSIEILVLFLHFENSKCTVSVVVLPDNKVLGKYNKKVVGQSMILNTVGHLRKDYLQKVLTGERF</sequence>
<evidence type="ECO:0000313" key="2">
    <source>
        <dbReference type="Proteomes" id="UP001603857"/>
    </source>
</evidence>
<reference evidence="1 2" key="1">
    <citation type="submission" date="2024-08" db="EMBL/GenBank/DDBJ databases">
        <title>Insights into the chromosomal genome structure of Flemingia macrophylla.</title>
        <authorList>
            <person name="Ding Y."/>
            <person name="Zhao Y."/>
            <person name="Bi W."/>
            <person name="Wu M."/>
            <person name="Zhao G."/>
            <person name="Gong Y."/>
            <person name="Li W."/>
            <person name="Zhang P."/>
        </authorList>
    </citation>
    <scope>NUCLEOTIDE SEQUENCE [LARGE SCALE GENOMIC DNA]</scope>
    <source>
        <strain evidence="1">DYQJB</strain>
        <tissue evidence="1">Leaf</tissue>
    </source>
</reference>
<protein>
    <submittedName>
        <fullName evidence="1">Uncharacterized protein</fullName>
    </submittedName>
</protein>
<dbReference type="EMBL" id="JBGMDY010000001">
    <property type="protein sequence ID" value="KAL2348226.1"/>
    <property type="molecule type" value="Genomic_DNA"/>
</dbReference>
<accession>A0ABD1NJY0</accession>
<dbReference type="Proteomes" id="UP001603857">
    <property type="component" value="Unassembled WGS sequence"/>
</dbReference>
<dbReference type="AlphaFoldDB" id="A0ABD1NJY0"/>
<proteinExistence type="predicted"/>
<gene>
    <name evidence="1" type="ORF">Fmac_002226</name>
</gene>
<evidence type="ECO:0000313" key="1">
    <source>
        <dbReference type="EMBL" id="KAL2348226.1"/>
    </source>
</evidence>
<name>A0ABD1NJY0_9FABA</name>
<organism evidence="1 2">
    <name type="scientific">Flemingia macrophylla</name>
    <dbReference type="NCBI Taxonomy" id="520843"/>
    <lineage>
        <taxon>Eukaryota</taxon>
        <taxon>Viridiplantae</taxon>
        <taxon>Streptophyta</taxon>
        <taxon>Embryophyta</taxon>
        <taxon>Tracheophyta</taxon>
        <taxon>Spermatophyta</taxon>
        <taxon>Magnoliopsida</taxon>
        <taxon>eudicotyledons</taxon>
        <taxon>Gunneridae</taxon>
        <taxon>Pentapetalae</taxon>
        <taxon>rosids</taxon>
        <taxon>fabids</taxon>
        <taxon>Fabales</taxon>
        <taxon>Fabaceae</taxon>
        <taxon>Papilionoideae</taxon>
        <taxon>50 kb inversion clade</taxon>
        <taxon>NPAAA clade</taxon>
        <taxon>indigoferoid/millettioid clade</taxon>
        <taxon>Phaseoleae</taxon>
        <taxon>Flemingia</taxon>
    </lineage>
</organism>
<comment type="caution">
    <text evidence="1">The sequence shown here is derived from an EMBL/GenBank/DDBJ whole genome shotgun (WGS) entry which is preliminary data.</text>
</comment>